<evidence type="ECO:0000313" key="4">
    <source>
        <dbReference type="Proteomes" id="UP000307602"/>
    </source>
</evidence>
<accession>A0A4S1E0X1</accession>
<evidence type="ECO:0000259" key="2">
    <source>
        <dbReference type="Pfam" id="PF09603"/>
    </source>
</evidence>
<dbReference type="InterPro" id="IPR036116">
    <property type="entry name" value="FN3_sf"/>
</dbReference>
<sequence>MKYIGNLFLLSMLSLFFFMTSCESDDDKNVAFPTIEISIQTPTDGVEGIGFNPTFTWGASGTNPENLKYDFYIGTDKTKLGLRAANLKTLEYRITNNTVIKGDVTYYWKVVAKDGIYENESEIWSFTTASTISSPLLLNPGVFARDAINFEWETSPSAVGETLKYNIYLGKDNPPTEIIGNVENTGSFNYDASQLDHLDTYYWKVEVADSLTTASSEVGTFLKLLEGYPDLPSSVSPLNEALIFAVNGDVILDWTDSIDPEGETVIYDVYLDTANPPVNKITSFSGDSEYNPTASLVPNTRYFWNIEAKDGSGNSYSTETLSFDYLGATGPATPILNEEVIDGTLSLDESLVWGSVLGAASVDIYIDTVNPPVIKVASDVTGIQYVVKNSDIPSDINDVKTYYARVVAKNADGEAESQVISFTPQMTGTFTDIRGTESIEYPWVRIGTQVWMSLNLRTKKLTNGDDLALAPASLSAATEGLYYDEHDNDYSGVTDWQTSHGRVYSQPTVIHPFMAPNGWHIMSKADVDIIRDYISPSNGTALLGSYYAAGTDVYGLNLVTAGRRYANGWSDGLDKGRTEHWLKVNSLTDDNNSLQVIDDGTFRFYKQGNSSFSRMWGIRLVKD</sequence>
<dbReference type="Proteomes" id="UP000307602">
    <property type="component" value="Unassembled WGS sequence"/>
</dbReference>
<dbReference type="EMBL" id="SRSO01000003">
    <property type="protein sequence ID" value="TGV04197.1"/>
    <property type="molecule type" value="Genomic_DNA"/>
</dbReference>
<feature type="chain" id="PRO_5020734658" description="Fibrobacter succinogenes major paralogous domain-containing protein" evidence="1">
    <location>
        <begin position="25"/>
        <end position="623"/>
    </location>
</feature>
<dbReference type="OrthoDB" id="9805760at2"/>
<evidence type="ECO:0000256" key="1">
    <source>
        <dbReference type="SAM" id="SignalP"/>
    </source>
</evidence>
<dbReference type="RefSeq" id="WP_135875499.1">
    <property type="nucleotide sequence ID" value="NZ_SRSO01000003.1"/>
</dbReference>
<dbReference type="InterPro" id="IPR011871">
    <property type="entry name" value="Fib_succ_major"/>
</dbReference>
<name>A0A4S1E0X1_9FLAO</name>
<dbReference type="InterPro" id="IPR013783">
    <property type="entry name" value="Ig-like_fold"/>
</dbReference>
<gene>
    <name evidence="3" type="ORF">EM932_03400</name>
</gene>
<proteinExistence type="predicted"/>
<evidence type="ECO:0000313" key="3">
    <source>
        <dbReference type="EMBL" id="TGV04197.1"/>
    </source>
</evidence>
<organism evidence="3 4">
    <name type="scientific">Flavivirga rizhaonensis</name>
    <dbReference type="NCBI Taxonomy" id="2559571"/>
    <lineage>
        <taxon>Bacteria</taxon>
        <taxon>Pseudomonadati</taxon>
        <taxon>Bacteroidota</taxon>
        <taxon>Flavobacteriia</taxon>
        <taxon>Flavobacteriales</taxon>
        <taxon>Flavobacteriaceae</taxon>
        <taxon>Flavivirga</taxon>
    </lineage>
</organism>
<dbReference type="Pfam" id="PF09603">
    <property type="entry name" value="Fib_succ_major"/>
    <property type="match status" value="1"/>
</dbReference>
<comment type="caution">
    <text evidence="3">The sequence shown here is derived from an EMBL/GenBank/DDBJ whole genome shotgun (WGS) entry which is preliminary data.</text>
</comment>
<feature type="domain" description="Fibrobacter succinogenes major paralogous" evidence="2">
    <location>
        <begin position="444"/>
        <end position="539"/>
    </location>
</feature>
<dbReference type="AlphaFoldDB" id="A0A4S1E0X1"/>
<dbReference type="PROSITE" id="PS51257">
    <property type="entry name" value="PROKAR_LIPOPROTEIN"/>
    <property type="match status" value="1"/>
</dbReference>
<feature type="signal peptide" evidence="1">
    <location>
        <begin position="1"/>
        <end position="24"/>
    </location>
</feature>
<dbReference type="SUPFAM" id="SSF49265">
    <property type="entry name" value="Fibronectin type III"/>
    <property type="match status" value="1"/>
</dbReference>
<dbReference type="Gene3D" id="2.60.40.10">
    <property type="entry name" value="Immunoglobulins"/>
    <property type="match status" value="3"/>
</dbReference>
<keyword evidence="1" id="KW-0732">Signal</keyword>
<keyword evidence="4" id="KW-1185">Reference proteome</keyword>
<reference evidence="3 4" key="1">
    <citation type="submission" date="2019-04" db="EMBL/GenBank/DDBJ databases">
        <authorList>
            <person name="Liu A."/>
        </authorList>
    </citation>
    <scope>NUCLEOTIDE SEQUENCE [LARGE SCALE GENOMIC DNA]</scope>
    <source>
        <strain evidence="3 4">RZ03</strain>
    </source>
</reference>
<protein>
    <recommendedName>
        <fullName evidence="2">Fibrobacter succinogenes major paralogous domain-containing protein</fullName>
    </recommendedName>
</protein>